<feature type="compositionally biased region" description="Basic and acidic residues" evidence="1">
    <location>
        <begin position="65"/>
        <end position="75"/>
    </location>
</feature>
<evidence type="ECO:0000313" key="5">
    <source>
        <dbReference type="Proteomes" id="UP000736787"/>
    </source>
</evidence>
<dbReference type="AlphaFoldDB" id="A0A8T1KES8"/>
<evidence type="ECO:0000313" key="4">
    <source>
        <dbReference type="EMBL" id="KAG2929384.1"/>
    </source>
</evidence>
<name>A0A8T1KES8_9STRA</name>
<organism evidence="4 5">
    <name type="scientific">Phytophthora cactorum</name>
    <dbReference type="NCBI Taxonomy" id="29920"/>
    <lineage>
        <taxon>Eukaryota</taxon>
        <taxon>Sar</taxon>
        <taxon>Stramenopiles</taxon>
        <taxon>Oomycota</taxon>
        <taxon>Peronosporomycetes</taxon>
        <taxon>Peronosporales</taxon>
        <taxon>Peronosporaceae</taxon>
        <taxon>Phytophthora</taxon>
    </lineage>
</organism>
<dbReference type="Proteomes" id="UP000736787">
    <property type="component" value="Unassembled WGS sequence"/>
</dbReference>
<dbReference type="Proteomes" id="UP000774804">
    <property type="component" value="Unassembled WGS sequence"/>
</dbReference>
<dbReference type="Proteomes" id="UP000735874">
    <property type="component" value="Unassembled WGS sequence"/>
</dbReference>
<protein>
    <submittedName>
        <fullName evidence="4">Uncharacterized protein</fullName>
    </submittedName>
</protein>
<dbReference type="EMBL" id="RCMI01000431">
    <property type="protein sequence ID" value="KAG2911137.1"/>
    <property type="molecule type" value="Genomic_DNA"/>
</dbReference>
<reference evidence="4" key="1">
    <citation type="submission" date="2018-10" db="EMBL/GenBank/DDBJ databases">
        <title>Effector identification in a new, highly contiguous assembly of the strawberry crown rot pathogen Phytophthora cactorum.</title>
        <authorList>
            <person name="Armitage A.D."/>
            <person name="Nellist C.F."/>
            <person name="Bates H."/>
            <person name="Vickerstaff R.J."/>
            <person name="Harrison R.J."/>
        </authorList>
    </citation>
    <scope>NUCLEOTIDE SEQUENCE</scope>
    <source>
        <strain evidence="2">15-7</strain>
        <strain evidence="3">4032</strain>
        <strain evidence="4">4040</strain>
    </source>
</reference>
<dbReference type="EMBL" id="RCMG01000453">
    <property type="protein sequence ID" value="KAG2853980.1"/>
    <property type="molecule type" value="Genomic_DNA"/>
</dbReference>
<proteinExistence type="predicted"/>
<evidence type="ECO:0000313" key="2">
    <source>
        <dbReference type="EMBL" id="KAG2853980.1"/>
    </source>
</evidence>
<feature type="region of interest" description="Disordered" evidence="1">
    <location>
        <begin position="33"/>
        <end position="75"/>
    </location>
</feature>
<accession>A0A8T1KES8</accession>
<gene>
    <name evidence="2" type="ORF">PC113_g13704</name>
    <name evidence="3" type="ORF">PC115_g12665</name>
    <name evidence="4" type="ORF">PC117_g14014</name>
</gene>
<dbReference type="EMBL" id="RCMK01000426">
    <property type="protein sequence ID" value="KAG2929384.1"/>
    <property type="molecule type" value="Genomic_DNA"/>
</dbReference>
<comment type="caution">
    <text evidence="4">The sequence shown here is derived from an EMBL/GenBank/DDBJ whole genome shotgun (WGS) entry which is preliminary data.</text>
</comment>
<evidence type="ECO:0000313" key="3">
    <source>
        <dbReference type="EMBL" id="KAG2911137.1"/>
    </source>
</evidence>
<sequence>MGETFRRFKAEMRRDTARRFGSSSLCSLIESHEVLPPPFKGPRSSFSRPFAIPARDTSRFGGSNKSDDGKNDEKR</sequence>
<evidence type="ECO:0000256" key="1">
    <source>
        <dbReference type="SAM" id="MobiDB-lite"/>
    </source>
</evidence>